<name>A0ABU7B268_9TELE</name>
<proteinExistence type="predicted"/>
<keyword evidence="2" id="KW-1185">Reference proteome</keyword>
<protein>
    <submittedName>
        <fullName evidence="1">Uncharacterized protein</fullName>
    </submittedName>
</protein>
<comment type="caution">
    <text evidence="1">The sequence shown here is derived from an EMBL/GenBank/DDBJ whole genome shotgun (WGS) entry which is preliminary data.</text>
</comment>
<reference evidence="1 2" key="1">
    <citation type="submission" date="2021-07" db="EMBL/GenBank/DDBJ databases">
        <authorList>
            <person name="Palmer J.M."/>
        </authorList>
    </citation>
    <scope>NUCLEOTIDE SEQUENCE [LARGE SCALE GENOMIC DNA]</scope>
    <source>
        <strain evidence="1 2">AT_MEX2019</strain>
        <tissue evidence="1">Muscle</tissue>
    </source>
</reference>
<gene>
    <name evidence="1" type="ORF">ATANTOWER_026033</name>
</gene>
<accession>A0ABU7B268</accession>
<dbReference type="Proteomes" id="UP001345963">
    <property type="component" value="Unassembled WGS sequence"/>
</dbReference>
<evidence type="ECO:0000313" key="2">
    <source>
        <dbReference type="Proteomes" id="UP001345963"/>
    </source>
</evidence>
<dbReference type="EMBL" id="JAHUTI010035608">
    <property type="protein sequence ID" value="MED6243745.1"/>
    <property type="molecule type" value="Genomic_DNA"/>
</dbReference>
<organism evidence="1 2">
    <name type="scientific">Ataeniobius toweri</name>
    <dbReference type="NCBI Taxonomy" id="208326"/>
    <lineage>
        <taxon>Eukaryota</taxon>
        <taxon>Metazoa</taxon>
        <taxon>Chordata</taxon>
        <taxon>Craniata</taxon>
        <taxon>Vertebrata</taxon>
        <taxon>Euteleostomi</taxon>
        <taxon>Actinopterygii</taxon>
        <taxon>Neopterygii</taxon>
        <taxon>Teleostei</taxon>
        <taxon>Neoteleostei</taxon>
        <taxon>Acanthomorphata</taxon>
        <taxon>Ovalentaria</taxon>
        <taxon>Atherinomorphae</taxon>
        <taxon>Cyprinodontiformes</taxon>
        <taxon>Goodeidae</taxon>
        <taxon>Ataeniobius</taxon>
    </lineage>
</organism>
<evidence type="ECO:0000313" key="1">
    <source>
        <dbReference type="EMBL" id="MED6243745.1"/>
    </source>
</evidence>
<sequence>MNGFVTQNDKHVFSDCTVITHTYPSVDTVNEPSIYNSLDNNVFSINRENFHYFNIEKTLEKHIVLLFSFNIHSFSSLSFSHAVNPKQSSPSRLHSIPLTLTNCALCRLKPPDAPEKLAKPR</sequence>